<evidence type="ECO:0000313" key="3">
    <source>
        <dbReference type="Proteomes" id="UP000316759"/>
    </source>
</evidence>
<keyword evidence="3" id="KW-1185">Reference proteome</keyword>
<dbReference type="EMBL" id="SUNJ01007449">
    <property type="protein sequence ID" value="TPP61993.1"/>
    <property type="molecule type" value="Genomic_DNA"/>
</dbReference>
<reference evidence="2 3" key="1">
    <citation type="submission" date="2019-04" db="EMBL/GenBank/DDBJ databases">
        <title>Annotation for the trematode Fasciola gigantica.</title>
        <authorList>
            <person name="Choi Y.-J."/>
        </authorList>
    </citation>
    <scope>NUCLEOTIDE SEQUENCE [LARGE SCALE GENOMIC DNA]</scope>
    <source>
        <strain evidence="2">Uganda_cow_1</strain>
    </source>
</reference>
<name>A0A504YL41_FASGI</name>
<organism evidence="2 3">
    <name type="scientific">Fasciola gigantica</name>
    <name type="common">Giant liver fluke</name>
    <dbReference type="NCBI Taxonomy" id="46835"/>
    <lineage>
        <taxon>Eukaryota</taxon>
        <taxon>Metazoa</taxon>
        <taxon>Spiralia</taxon>
        <taxon>Lophotrochozoa</taxon>
        <taxon>Platyhelminthes</taxon>
        <taxon>Trematoda</taxon>
        <taxon>Digenea</taxon>
        <taxon>Plagiorchiida</taxon>
        <taxon>Echinostomata</taxon>
        <taxon>Echinostomatoidea</taxon>
        <taxon>Fasciolidae</taxon>
        <taxon>Fasciola</taxon>
    </lineage>
</organism>
<proteinExistence type="predicted"/>
<feature type="region of interest" description="Disordered" evidence="1">
    <location>
        <begin position="94"/>
        <end position="138"/>
    </location>
</feature>
<dbReference type="AlphaFoldDB" id="A0A504YL41"/>
<dbReference type="STRING" id="46835.A0A504YL41"/>
<evidence type="ECO:0000313" key="2">
    <source>
        <dbReference type="EMBL" id="TPP61993.1"/>
    </source>
</evidence>
<protein>
    <submittedName>
        <fullName evidence="2">Tensin-1</fullName>
    </submittedName>
</protein>
<sequence>MSQAVGVTAASLAPSSVPMGPTALSVIHGAVRLRGCSNEPIFTNLVSLLYEHVVQPLALPCVLRFPFKSPTPLSNLPSLIALSRSAHTERLTHHGRLHHPPFGVHHSADDSPTAGRGRSDVRRGTLTRHPSDPLPSDTCMSGTFYSMHTAGPLPPGQYPPSRHSDALELARGPIPPRGRSPTSAYETEYGPVQVPSAMPGSAKWRSKSHSFIFIDA</sequence>
<dbReference type="OrthoDB" id="6273691at2759"/>
<comment type="caution">
    <text evidence="2">The sequence shown here is derived from an EMBL/GenBank/DDBJ whole genome shotgun (WGS) entry which is preliminary data.</text>
</comment>
<dbReference type="Proteomes" id="UP000316759">
    <property type="component" value="Unassembled WGS sequence"/>
</dbReference>
<evidence type="ECO:0000256" key="1">
    <source>
        <dbReference type="SAM" id="MobiDB-lite"/>
    </source>
</evidence>
<gene>
    <name evidence="2" type="ORF">FGIG_00284</name>
</gene>
<accession>A0A504YL41</accession>